<proteinExistence type="predicted"/>
<keyword evidence="2" id="KW-1133">Transmembrane helix</keyword>
<organism evidence="3 4">
    <name type="scientific">Hoeflea phototrophica (strain DSM 17068 / NCIMB 14078 / DFL-43)</name>
    <dbReference type="NCBI Taxonomy" id="411684"/>
    <lineage>
        <taxon>Bacteria</taxon>
        <taxon>Pseudomonadati</taxon>
        <taxon>Pseudomonadota</taxon>
        <taxon>Alphaproteobacteria</taxon>
        <taxon>Hyphomicrobiales</taxon>
        <taxon>Rhizobiaceae</taxon>
        <taxon>Hoeflea</taxon>
    </lineage>
</organism>
<keyword evidence="4" id="KW-1185">Reference proteome</keyword>
<dbReference type="eggNOG" id="ENOG502ZJ0A">
    <property type="taxonomic scope" value="Bacteria"/>
</dbReference>
<reference evidence="3 4" key="1">
    <citation type="submission" date="2007-10" db="EMBL/GenBank/DDBJ databases">
        <authorList>
            <person name="Wagner-Dobler I."/>
            <person name="Ferriera S."/>
            <person name="Johnson J."/>
            <person name="Kravitz S."/>
            <person name="Beeson K."/>
            <person name="Sutton G."/>
            <person name="Rogers Y.-H."/>
            <person name="Friedman R."/>
            <person name="Frazier M."/>
            <person name="Venter J.C."/>
        </authorList>
    </citation>
    <scope>NUCLEOTIDE SEQUENCE [LARGE SCALE GENOMIC DNA]</scope>
    <source>
        <strain evidence="3 4">DFL-43</strain>
    </source>
</reference>
<reference evidence="3 4" key="2">
    <citation type="submission" date="2012-06" db="EMBL/GenBank/DDBJ databases">
        <authorList>
            <person name="Fiebig A."/>
        </authorList>
    </citation>
    <scope>NUCLEOTIDE SEQUENCE [LARGE SCALE GENOMIC DNA]</scope>
    <source>
        <strain evidence="3 4">DFL-43</strain>
    </source>
</reference>
<dbReference type="HOGENOM" id="CLU_635813_0_0_5"/>
<keyword evidence="1" id="KW-0175">Coiled coil</keyword>
<dbReference type="RefSeq" id="WP_156970172.1">
    <property type="nucleotide sequence ID" value="NZ_CM002917.1"/>
</dbReference>
<feature type="transmembrane region" description="Helical" evidence="2">
    <location>
        <begin position="230"/>
        <end position="253"/>
    </location>
</feature>
<feature type="coiled-coil region" evidence="1">
    <location>
        <begin position="24"/>
        <end position="51"/>
    </location>
</feature>
<evidence type="ECO:0000313" key="3">
    <source>
        <dbReference type="EMBL" id="EDQ34536.2"/>
    </source>
</evidence>
<feature type="transmembrane region" description="Helical" evidence="2">
    <location>
        <begin position="144"/>
        <end position="170"/>
    </location>
</feature>
<comment type="caution">
    <text evidence="3">The sequence shown here is derived from an EMBL/GenBank/DDBJ whole genome shotgun (WGS) entry which is preliminary data.</text>
</comment>
<dbReference type="Proteomes" id="UP000004291">
    <property type="component" value="Chromosome"/>
</dbReference>
<accession>A9CY39</accession>
<feature type="transmembrane region" description="Helical" evidence="2">
    <location>
        <begin position="115"/>
        <end position="138"/>
    </location>
</feature>
<evidence type="ECO:0000256" key="1">
    <source>
        <dbReference type="SAM" id="Coils"/>
    </source>
</evidence>
<dbReference type="AlphaFoldDB" id="A9CY39"/>
<dbReference type="EMBL" id="ABIA03000002">
    <property type="protein sequence ID" value="EDQ34536.2"/>
    <property type="molecule type" value="Genomic_DNA"/>
</dbReference>
<name>A9CY39_HOEPD</name>
<evidence type="ECO:0000313" key="4">
    <source>
        <dbReference type="Proteomes" id="UP000004291"/>
    </source>
</evidence>
<sequence>MTRHPSGDDFHKAAMAGDVKLFVAQRVQEAAEFFSQEIAEYQSDCAELKGRADHSIPDVMSLSDLACAELQAEANLQAATITALDTATEKADCDLRAFQYEHGITRAPVEADRTLAFALLLLFLFIEGAINTVFFYGAGFAPGIAPAAALGFSIAGVTTLLSAGLGGGFFGRFWNYGIHAPAETPDMRKARRFGRFGSLLTGTAIALVLSIAALVRTTGQPDTLQISPDVFAAALTNMHSIMLMLSGTAFAILSWRTALSAFEDPYPGFSRASAKSASAAADRKAASDTAFDTVKAIQIKAMDDLADCADPIADARREPDEDFEALSDEYHRLHGLIDQREAEIREQAASFLQAQHIIAKTTSEFSVEGIKLDDLRAKISPPVRPVFGDLGEFRSKYKPAVNALTVAYSAALARLDLAEPAPSKPSPSSQA</sequence>
<protein>
    <submittedName>
        <fullName evidence="3">Uncharacterized protein</fullName>
    </submittedName>
</protein>
<keyword evidence="2" id="KW-0812">Transmembrane</keyword>
<evidence type="ECO:0000256" key="2">
    <source>
        <dbReference type="SAM" id="Phobius"/>
    </source>
</evidence>
<keyword evidence="2" id="KW-0472">Membrane</keyword>
<gene>
    <name evidence="3" type="ORF">HPDFL43_00025</name>
</gene>
<dbReference type="STRING" id="411684.HPDFL43_00025"/>
<feature type="transmembrane region" description="Helical" evidence="2">
    <location>
        <begin position="196"/>
        <end position="215"/>
    </location>
</feature>